<keyword evidence="1" id="KW-1133">Transmembrane helix</keyword>
<feature type="non-terminal residue" evidence="2">
    <location>
        <position position="75"/>
    </location>
</feature>
<organism evidence="2 3">
    <name type="scientific">candidate division WWE3 bacterium</name>
    <dbReference type="NCBI Taxonomy" id="2053526"/>
    <lineage>
        <taxon>Bacteria</taxon>
        <taxon>Katanobacteria</taxon>
    </lineage>
</organism>
<reference evidence="2" key="1">
    <citation type="submission" date="2020-04" db="EMBL/GenBank/DDBJ databases">
        <authorList>
            <person name="Zhang T."/>
        </authorList>
    </citation>
    <scope>NUCLEOTIDE SEQUENCE</scope>
    <source>
        <strain evidence="2">HKST-UBA02</strain>
    </source>
</reference>
<dbReference type="Proteomes" id="UP000699691">
    <property type="component" value="Unassembled WGS sequence"/>
</dbReference>
<keyword evidence="1" id="KW-0812">Transmembrane</keyword>
<reference evidence="2" key="2">
    <citation type="journal article" date="2021" name="Microbiome">
        <title>Successional dynamics and alternative stable states in a saline activated sludge microbial community over 9 years.</title>
        <authorList>
            <person name="Wang Y."/>
            <person name="Ye J."/>
            <person name="Ju F."/>
            <person name="Liu L."/>
            <person name="Boyd J.A."/>
            <person name="Deng Y."/>
            <person name="Parks D.H."/>
            <person name="Jiang X."/>
            <person name="Yin X."/>
            <person name="Woodcroft B.J."/>
            <person name="Tyson G.W."/>
            <person name="Hugenholtz P."/>
            <person name="Polz M.F."/>
            <person name="Zhang T."/>
        </authorList>
    </citation>
    <scope>NUCLEOTIDE SEQUENCE</scope>
    <source>
        <strain evidence="2">HKST-UBA02</strain>
    </source>
</reference>
<comment type="caution">
    <text evidence="2">The sequence shown here is derived from an EMBL/GenBank/DDBJ whole genome shotgun (WGS) entry which is preliminary data.</text>
</comment>
<feature type="transmembrane region" description="Helical" evidence="1">
    <location>
        <begin position="21"/>
        <end position="40"/>
    </location>
</feature>
<keyword evidence="1" id="KW-0472">Membrane</keyword>
<name>A0A955LW68_UNCKA</name>
<protein>
    <submittedName>
        <fullName evidence="2">Uncharacterized protein</fullName>
    </submittedName>
</protein>
<proteinExistence type="predicted"/>
<dbReference type="AlphaFoldDB" id="A0A955LW68"/>
<accession>A0A955LW68</accession>
<dbReference type="EMBL" id="JAGQKY010000118">
    <property type="protein sequence ID" value="MCA9397725.1"/>
    <property type="molecule type" value="Genomic_DNA"/>
</dbReference>
<evidence type="ECO:0000256" key="1">
    <source>
        <dbReference type="SAM" id="Phobius"/>
    </source>
</evidence>
<evidence type="ECO:0000313" key="2">
    <source>
        <dbReference type="EMBL" id="MCA9397725.1"/>
    </source>
</evidence>
<sequence>MRSEWRERLFLTGMWWRIGYGVLRILFGVALLKVVGAPLLDVVTSLLNYELTEDPSDILYRVISSILTEHPFYVS</sequence>
<evidence type="ECO:0000313" key="3">
    <source>
        <dbReference type="Proteomes" id="UP000699691"/>
    </source>
</evidence>
<gene>
    <name evidence="2" type="ORF">KC573_02750</name>
</gene>